<name>A0A370DCM6_9GAMM</name>
<evidence type="ECO:0000313" key="3">
    <source>
        <dbReference type="EMBL" id="RDH82659.1"/>
    </source>
</evidence>
<feature type="chain" id="PRO_5016860586" evidence="2">
    <location>
        <begin position="20"/>
        <end position="171"/>
    </location>
</feature>
<dbReference type="AlphaFoldDB" id="A0A370DCM6"/>
<keyword evidence="2" id="KW-0732">Signal</keyword>
<evidence type="ECO:0000313" key="4">
    <source>
        <dbReference type="Proteomes" id="UP000254266"/>
    </source>
</evidence>
<evidence type="ECO:0000256" key="2">
    <source>
        <dbReference type="SAM" id="SignalP"/>
    </source>
</evidence>
<dbReference type="Proteomes" id="UP000254266">
    <property type="component" value="Unassembled WGS sequence"/>
</dbReference>
<protein>
    <submittedName>
        <fullName evidence="3">Uncharacterized protein</fullName>
    </submittedName>
</protein>
<sequence length="171" mass="20326">MKKILLILSLLLPFSSVLAKKPPIMDASGFITQEHALNCIQTNKDMILASQQMIETENTKTRLRSKIEYLQNEIRKRRQVIEKLDRQHDQGNNENYNQLITQFEDLMDERKQTISLYDQKNQLHVTQHKSVIRLEQRFSDLCFKNIQITQKMHKDICTGETIRWCSLFKFQ</sequence>
<evidence type="ECO:0000256" key="1">
    <source>
        <dbReference type="SAM" id="Coils"/>
    </source>
</evidence>
<keyword evidence="1" id="KW-0175">Coiled coil</keyword>
<dbReference type="EMBL" id="QFXC01000011">
    <property type="protein sequence ID" value="RDH82659.1"/>
    <property type="molecule type" value="Genomic_DNA"/>
</dbReference>
<organism evidence="3 4">
    <name type="scientific">endosymbiont of Galathealinum brachiosum</name>
    <dbReference type="NCBI Taxonomy" id="2200906"/>
    <lineage>
        <taxon>Bacteria</taxon>
        <taxon>Pseudomonadati</taxon>
        <taxon>Pseudomonadota</taxon>
        <taxon>Gammaproteobacteria</taxon>
        <taxon>sulfur-oxidizing symbionts</taxon>
    </lineage>
</organism>
<gene>
    <name evidence="3" type="ORF">DIZ80_10285</name>
</gene>
<feature type="signal peptide" evidence="2">
    <location>
        <begin position="1"/>
        <end position="19"/>
    </location>
</feature>
<comment type="caution">
    <text evidence="3">The sequence shown here is derived from an EMBL/GenBank/DDBJ whole genome shotgun (WGS) entry which is preliminary data.</text>
</comment>
<proteinExistence type="predicted"/>
<feature type="coiled-coil region" evidence="1">
    <location>
        <begin position="53"/>
        <end position="87"/>
    </location>
</feature>
<keyword evidence="4" id="KW-1185">Reference proteome</keyword>
<reference evidence="3 4" key="1">
    <citation type="journal article" date="2018" name="ISME J.">
        <title>Endosymbiont genomes yield clues of tubeworm success.</title>
        <authorList>
            <person name="Li Y."/>
            <person name="Liles M.R."/>
            <person name="Halanych K.M."/>
        </authorList>
    </citation>
    <scope>NUCLEOTIDE SEQUENCE [LARGE SCALE GENOMIC DNA]</scope>
    <source>
        <strain evidence="3">A1464</strain>
    </source>
</reference>
<accession>A0A370DCM6</accession>